<feature type="domain" description="Cytoskeleton protein RodZ-like C-terminal" evidence="3">
    <location>
        <begin position="285"/>
        <end position="356"/>
    </location>
</feature>
<dbReference type="InterPro" id="IPR025194">
    <property type="entry name" value="RodZ-like_C"/>
</dbReference>
<feature type="region of interest" description="Disordered" evidence="1">
    <location>
        <begin position="173"/>
        <end position="211"/>
    </location>
</feature>
<dbReference type="Gene3D" id="1.10.260.40">
    <property type="entry name" value="lambda repressor-like DNA-binding domains"/>
    <property type="match status" value="1"/>
</dbReference>
<name>A0ABW8Z535_9BURK</name>
<evidence type="ECO:0000313" key="4">
    <source>
        <dbReference type="EMBL" id="MFL9877565.1"/>
    </source>
</evidence>
<reference evidence="4 5" key="1">
    <citation type="journal article" date="2024" name="Chem. Sci.">
        <title>Discovery of megapolipeptins by genome mining of a Burkholderiales bacteria collection.</title>
        <authorList>
            <person name="Paulo B.S."/>
            <person name="Recchia M.J.J."/>
            <person name="Lee S."/>
            <person name="Fergusson C.H."/>
            <person name="Romanowski S.B."/>
            <person name="Hernandez A."/>
            <person name="Krull N."/>
            <person name="Liu D.Y."/>
            <person name="Cavanagh H."/>
            <person name="Bos A."/>
            <person name="Gray C.A."/>
            <person name="Murphy B.T."/>
            <person name="Linington R.G."/>
            <person name="Eustaquio A.S."/>
        </authorList>
    </citation>
    <scope>NUCLEOTIDE SEQUENCE [LARGE SCALE GENOMIC DNA]</scope>
    <source>
        <strain evidence="4 5">RL21-008-BIB-B</strain>
    </source>
</reference>
<proteinExistence type="predicted"/>
<dbReference type="InterPro" id="IPR010982">
    <property type="entry name" value="Lambda_DNA-bd_dom_sf"/>
</dbReference>
<evidence type="ECO:0000256" key="1">
    <source>
        <dbReference type="SAM" id="MobiDB-lite"/>
    </source>
</evidence>
<comment type="caution">
    <text evidence="4">The sequence shown here is derived from an EMBL/GenBank/DDBJ whole genome shotgun (WGS) entry which is preliminary data.</text>
</comment>
<dbReference type="PANTHER" id="PTHR34475:SF1">
    <property type="entry name" value="CYTOSKELETON PROTEIN RODZ"/>
    <property type="match status" value="1"/>
</dbReference>
<organism evidence="4 5">
    <name type="scientific">Herbaspirillum rhizosphaerae</name>
    <dbReference type="NCBI Taxonomy" id="346179"/>
    <lineage>
        <taxon>Bacteria</taxon>
        <taxon>Pseudomonadati</taxon>
        <taxon>Pseudomonadota</taxon>
        <taxon>Betaproteobacteria</taxon>
        <taxon>Burkholderiales</taxon>
        <taxon>Oxalobacteraceae</taxon>
        <taxon>Herbaspirillum</taxon>
    </lineage>
</organism>
<evidence type="ECO:0000256" key="2">
    <source>
        <dbReference type="SAM" id="Phobius"/>
    </source>
</evidence>
<gene>
    <name evidence="4" type="ORF">PQR63_04180</name>
</gene>
<evidence type="ECO:0000313" key="5">
    <source>
        <dbReference type="Proteomes" id="UP001629214"/>
    </source>
</evidence>
<dbReference type="RefSeq" id="WP_408165886.1">
    <property type="nucleotide sequence ID" value="NZ_JAQQFR010000002.1"/>
</dbReference>
<feature type="region of interest" description="Disordered" evidence="1">
    <location>
        <begin position="103"/>
        <end position="123"/>
    </location>
</feature>
<dbReference type="PANTHER" id="PTHR34475">
    <property type="match status" value="1"/>
</dbReference>
<keyword evidence="2" id="KW-0812">Transmembrane</keyword>
<accession>A0ABW8Z535</accession>
<dbReference type="Pfam" id="PF13464">
    <property type="entry name" value="RodZ_C"/>
    <property type="match status" value="1"/>
</dbReference>
<dbReference type="EMBL" id="JAQQFR010000002">
    <property type="protein sequence ID" value="MFL9877565.1"/>
    <property type="molecule type" value="Genomic_DNA"/>
</dbReference>
<keyword evidence="5" id="KW-1185">Reference proteome</keyword>
<sequence>MSDQQGNEAPVPEFVSGAEEVRQVVLPGALLAAQRQAKGWSVEHAASQLKFATRQVIALEADNYAALPGLVIVRGFVRAYAKLLGLDANALVASLPQEGPVGNEPIVPQRTLSTPFSESPLPLGNRSKMSPGLIIGGILVVILAGAAVAIHETDLLSGVPQLAWLKAAANKAGSTDEPQAQAQQGQATETQDLPPEVQDGSDKSKLEKVESAVASATSSAITNVSERVASVVSAPAPQPESATAEKPAASVPPAQPAATVTSAPVNPASPVTGGLSISNSKDLLRLTFREDSWVEIRRNDKTTMISRLLKAGTSESFDITEPVTLVIGNAAGVDASLRGSKLDLQTTSSSNVARLSLK</sequence>
<dbReference type="Proteomes" id="UP001629214">
    <property type="component" value="Unassembled WGS sequence"/>
</dbReference>
<evidence type="ECO:0000259" key="3">
    <source>
        <dbReference type="Pfam" id="PF13464"/>
    </source>
</evidence>
<feature type="transmembrane region" description="Helical" evidence="2">
    <location>
        <begin position="132"/>
        <end position="150"/>
    </location>
</feature>
<feature type="compositionally biased region" description="Basic and acidic residues" evidence="1">
    <location>
        <begin position="200"/>
        <end position="210"/>
    </location>
</feature>
<feature type="compositionally biased region" description="Low complexity" evidence="1">
    <location>
        <begin position="247"/>
        <end position="265"/>
    </location>
</feature>
<keyword evidence="2" id="KW-0472">Membrane</keyword>
<protein>
    <submittedName>
        <fullName evidence="4">DUF4115 domain-containing protein</fullName>
    </submittedName>
</protein>
<dbReference type="Pfam" id="PF13413">
    <property type="entry name" value="HTH_25"/>
    <property type="match status" value="1"/>
</dbReference>
<dbReference type="InterPro" id="IPR050400">
    <property type="entry name" value="Bact_Cytoskel_RodZ"/>
</dbReference>
<keyword evidence="2" id="KW-1133">Transmembrane helix</keyword>
<feature type="region of interest" description="Disordered" evidence="1">
    <location>
        <begin position="235"/>
        <end position="276"/>
    </location>
</feature>